<accession>A0A8X6SUM2</accession>
<comment type="caution">
    <text evidence="1">The sequence shown here is derived from an EMBL/GenBank/DDBJ whole genome shotgun (WGS) entry which is preliminary data.</text>
</comment>
<sequence>MADMLENTGRVRDRSNSEEYSCHQIHFRFDGRVVNRSCERSLFRQVLMYQNERLLIRLPPHWISFPMQSNRNTSISVVRSLVEVDIRQPM</sequence>
<name>A0A8X6SUM2_TRICX</name>
<gene>
    <name evidence="1" type="ORF">TNCV_209741</name>
</gene>
<protein>
    <submittedName>
        <fullName evidence="1">Uncharacterized protein</fullName>
    </submittedName>
</protein>
<dbReference type="Proteomes" id="UP000887159">
    <property type="component" value="Unassembled WGS sequence"/>
</dbReference>
<reference evidence="1" key="1">
    <citation type="submission" date="2020-08" db="EMBL/GenBank/DDBJ databases">
        <title>Multicomponent nature underlies the extraordinary mechanical properties of spider dragline silk.</title>
        <authorList>
            <person name="Kono N."/>
            <person name="Nakamura H."/>
            <person name="Mori M."/>
            <person name="Yoshida Y."/>
            <person name="Ohtoshi R."/>
            <person name="Malay A.D."/>
            <person name="Moran D.A.P."/>
            <person name="Tomita M."/>
            <person name="Numata K."/>
            <person name="Arakawa K."/>
        </authorList>
    </citation>
    <scope>NUCLEOTIDE SEQUENCE</scope>
</reference>
<proteinExistence type="predicted"/>
<evidence type="ECO:0000313" key="2">
    <source>
        <dbReference type="Proteomes" id="UP000887159"/>
    </source>
</evidence>
<organism evidence="1 2">
    <name type="scientific">Trichonephila clavipes</name>
    <name type="common">Golden silk orbweaver</name>
    <name type="synonym">Nephila clavipes</name>
    <dbReference type="NCBI Taxonomy" id="2585209"/>
    <lineage>
        <taxon>Eukaryota</taxon>
        <taxon>Metazoa</taxon>
        <taxon>Ecdysozoa</taxon>
        <taxon>Arthropoda</taxon>
        <taxon>Chelicerata</taxon>
        <taxon>Arachnida</taxon>
        <taxon>Araneae</taxon>
        <taxon>Araneomorphae</taxon>
        <taxon>Entelegynae</taxon>
        <taxon>Araneoidea</taxon>
        <taxon>Nephilidae</taxon>
        <taxon>Trichonephila</taxon>
    </lineage>
</organism>
<dbReference type="AlphaFoldDB" id="A0A8X6SUM2"/>
<dbReference type="EMBL" id="BMAU01021355">
    <property type="protein sequence ID" value="GFY20342.1"/>
    <property type="molecule type" value="Genomic_DNA"/>
</dbReference>
<keyword evidence="2" id="KW-1185">Reference proteome</keyword>
<evidence type="ECO:0000313" key="1">
    <source>
        <dbReference type="EMBL" id="GFY20342.1"/>
    </source>
</evidence>